<comment type="subcellular location">
    <subcellularLocation>
        <location evidence="2">Nucleus</location>
        <location evidence="2">Nucleolus</location>
    </subcellularLocation>
</comment>
<evidence type="ECO:0000256" key="4">
    <source>
        <dbReference type="ARBA" id="ARBA00022670"/>
    </source>
</evidence>
<evidence type="ECO:0000256" key="7">
    <source>
        <dbReference type="ARBA" id="ARBA00022807"/>
    </source>
</evidence>
<dbReference type="Pfam" id="PF00443">
    <property type="entry name" value="UCH"/>
    <property type="match status" value="2"/>
</dbReference>
<reference evidence="14" key="2">
    <citation type="submission" date="2019-09" db="UniProtKB">
        <authorList>
            <consortium name="WormBaseParasite"/>
        </authorList>
    </citation>
    <scope>IDENTIFICATION</scope>
</reference>
<dbReference type="PROSITE" id="PS00973">
    <property type="entry name" value="USP_2"/>
    <property type="match status" value="1"/>
</dbReference>
<evidence type="ECO:0000256" key="8">
    <source>
        <dbReference type="RuleBase" id="RU366025"/>
    </source>
</evidence>
<dbReference type="GO" id="GO:0016579">
    <property type="term" value="P:protein deubiquitination"/>
    <property type="evidence" value="ECO:0007669"/>
    <property type="project" value="InterPro"/>
</dbReference>
<dbReference type="SUPFAM" id="SSF54001">
    <property type="entry name" value="Cysteine proteinases"/>
    <property type="match status" value="1"/>
</dbReference>
<dbReference type="InterPro" id="IPR001394">
    <property type="entry name" value="Peptidase_C19_UCH"/>
</dbReference>
<evidence type="ECO:0000256" key="5">
    <source>
        <dbReference type="ARBA" id="ARBA00022786"/>
    </source>
</evidence>
<dbReference type="OrthoDB" id="420187at2759"/>
<feature type="domain" description="USP" evidence="11">
    <location>
        <begin position="542"/>
        <end position="799"/>
    </location>
</feature>
<keyword evidence="10" id="KW-0472">Membrane</keyword>
<evidence type="ECO:0000256" key="2">
    <source>
        <dbReference type="ARBA" id="ARBA00004604"/>
    </source>
</evidence>
<evidence type="ECO:0000313" key="12">
    <source>
        <dbReference type="EMBL" id="VDP07224.1"/>
    </source>
</evidence>
<evidence type="ECO:0000259" key="11">
    <source>
        <dbReference type="PROSITE" id="PS50235"/>
    </source>
</evidence>
<dbReference type="PANTHER" id="PTHR24006">
    <property type="entry name" value="UBIQUITIN CARBOXYL-TERMINAL HYDROLASE"/>
    <property type="match status" value="1"/>
</dbReference>
<evidence type="ECO:0000256" key="3">
    <source>
        <dbReference type="ARBA" id="ARBA00009085"/>
    </source>
</evidence>
<protein>
    <recommendedName>
        <fullName evidence="8">Ubiquitin carboxyl-terminal hydrolase</fullName>
        <ecNumber evidence="8">3.4.19.12</ecNumber>
    </recommendedName>
</protein>
<comment type="catalytic activity">
    <reaction evidence="1 8">
        <text>Thiol-dependent hydrolysis of ester, thioester, amide, peptide and isopeptide bonds formed by the C-terminal Gly of ubiquitin (a 76-residue protein attached to proteins as an intracellular targeting signal).</text>
        <dbReference type="EC" id="3.4.19.12"/>
    </reaction>
</comment>
<keyword evidence="10" id="KW-1133">Transmembrane helix</keyword>
<evidence type="ECO:0000256" key="10">
    <source>
        <dbReference type="SAM" id="Phobius"/>
    </source>
</evidence>
<keyword evidence="7 8" id="KW-0788">Thiol protease</keyword>
<dbReference type="EMBL" id="UZAH01029653">
    <property type="protein sequence ID" value="VDP07224.1"/>
    <property type="molecule type" value="Genomic_DNA"/>
</dbReference>
<evidence type="ECO:0000256" key="6">
    <source>
        <dbReference type="ARBA" id="ARBA00022801"/>
    </source>
</evidence>
<sequence length="846" mass="95667">MELTSLIGVLTMLKMISILMVNHLFLAKSTMFSAIPLQNESRLVYKSTTPVKKNVQEPVENPNLGDAASDEEYCNKAYELIRSMEVNPGRYEARSVLVWDLEQEDTKPEPVDECEEGDASTSTAIPGTRVMNGTSASGSSHYISSGNESGSPFTEPDNVLTARMQPGQIVVQRFRAGVLVQDMDRRGILVQRTYSCKYPSVQLLPGQRLFEFRIHGRRLFQVIRPGQTLKQRISYGQVLFQMYLPSPGNDYDVFNGKRFFPNVDLPTPTRVAVPAVAGAIAGQPDDFTMQLLSELFPRTSDSSGPEIQLPSPRETRIEAESKARGSTPWLFLRQDTCIEVPRDDTTTAAEKVPNEPTCVRATDSFEIDTSNRYIDEERTAGVNKQQGVDVGNEFFTTEVNTGCKEAITKQVTERIISKEISAIQPTSLATSSTSDEHECSQQYGPAERSCSVAIGTIVNKIPLRDGSLDKVNQLKAHGPSNIGKDVPSAKGFPAESMTRSPRIRKLSERGVKEQAYPVFDAKLKKIWTFDGFYPIQSVNRSAGLRNLGQTCFINSVLQCLLHLPPFTRYIMEVHKHAGLFGKRYQMMQEDAHEFLITLINKMNVEFSKYFIYEGGLMVPSPPLEQIFFGKTRTIMECKCGEFRARYEQFFDLNLPIPRNVKYGTQISITNLLELFVKKEQVDHKCSKCKKNMYHSTYIYKCPSILVLQILCFDLSGQKIQKQINVEKIISLKDFTYLKDDDEPYELMSVIYHEGVINDGHYTALVKGFDKKFYYYNDEEVRPSNGHINITPYLAIYRRQNQSGRVYASSNVSLRSRDDVVKGILQPNCIRQPEVHLSKSDDNQEVR</sequence>
<keyword evidence="4 8" id="KW-0645">Protease</keyword>
<keyword evidence="10" id="KW-0812">Transmembrane</keyword>
<evidence type="ECO:0000313" key="13">
    <source>
        <dbReference type="Proteomes" id="UP000050761"/>
    </source>
</evidence>
<dbReference type="PANTHER" id="PTHR24006:SF758">
    <property type="entry name" value="UBIQUITIN CARBOXYL-TERMINAL HYDROLASE 36"/>
    <property type="match status" value="1"/>
</dbReference>
<dbReference type="PROSITE" id="PS50235">
    <property type="entry name" value="USP_3"/>
    <property type="match status" value="1"/>
</dbReference>
<evidence type="ECO:0000256" key="1">
    <source>
        <dbReference type="ARBA" id="ARBA00000707"/>
    </source>
</evidence>
<dbReference type="AlphaFoldDB" id="A0A183G5G1"/>
<dbReference type="EC" id="3.4.19.12" evidence="8"/>
<dbReference type="InterPro" id="IPR028889">
    <property type="entry name" value="USP"/>
</dbReference>
<reference evidence="12 13" key="1">
    <citation type="submission" date="2018-11" db="EMBL/GenBank/DDBJ databases">
        <authorList>
            <consortium name="Pathogen Informatics"/>
        </authorList>
    </citation>
    <scope>NUCLEOTIDE SEQUENCE [LARGE SCALE GENOMIC DNA]</scope>
</reference>
<dbReference type="Gene3D" id="3.90.70.10">
    <property type="entry name" value="Cysteine proteinases"/>
    <property type="match status" value="1"/>
</dbReference>
<dbReference type="WBParaSite" id="HPBE_0001685901-mRNA-1">
    <property type="protein sequence ID" value="HPBE_0001685901-mRNA-1"/>
    <property type="gene ID" value="HPBE_0001685901"/>
</dbReference>
<dbReference type="GO" id="GO:0005829">
    <property type="term" value="C:cytosol"/>
    <property type="evidence" value="ECO:0007669"/>
    <property type="project" value="TreeGrafter"/>
</dbReference>
<dbReference type="PROSITE" id="PS00972">
    <property type="entry name" value="USP_1"/>
    <property type="match status" value="1"/>
</dbReference>
<dbReference type="InterPro" id="IPR050164">
    <property type="entry name" value="Peptidase_C19"/>
</dbReference>
<keyword evidence="13" id="KW-1185">Reference proteome</keyword>
<name>A0A183G5G1_HELPZ</name>
<organism evidence="13 14">
    <name type="scientific">Heligmosomoides polygyrus</name>
    <name type="common">Parasitic roundworm</name>
    <dbReference type="NCBI Taxonomy" id="6339"/>
    <lineage>
        <taxon>Eukaryota</taxon>
        <taxon>Metazoa</taxon>
        <taxon>Ecdysozoa</taxon>
        <taxon>Nematoda</taxon>
        <taxon>Chromadorea</taxon>
        <taxon>Rhabditida</taxon>
        <taxon>Rhabditina</taxon>
        <taxon>Rhabditomorpha</taxon>
        <taxon>Strongyloidea</taxon>
        <taxon>Heligmosomidae</taxon>
        <taxon>Heligmosomoides</taxon>
    </lineage>
</organism>
<evidence type="ECO:0000313" key="14">
    <source>
        <dbReference type="WBParaSite" id="HPBE_0001685901-mRNA-1"/>
    </source>
</evidence>
<dbReference type="CDD" id="cd02257">
    <property type="entry name" value="Peptidase_C19"/>
    <property type="match status" value="1"/>
</dbReference>
<dbReference type="InterPro" id="IPR038765">
    <property type="entry name" value="Papain-like_cys_pep_sf"/>
</dbReference>
<accession>A0A183G5G1</accession>
<dbReference type="GO" id="GO:0004843">
    <property type="term" value="F:cysteine-type deubiquitinase activity"/>
    <property type="evidence" value="ECO:0007669"/>
    <property type="project" value="UniProtKB-UniRule"/>
</dbReference>
<keyword evidence="6 8" id="KW-0378">Hydrolase</keyword>
<accession>A0A3P8BNJ9</accession>
<dbReference type="Proteomes" id="UP000050761">
    <property type="component" value="Unassembled WGS sequence"/>
</dbReference>
<feature type="region of interest" description="Disordered" evidence="9">
    <location>
        <begin position="479"/>
        <end position="501"/>
    </location>
</feature>
<dbReference type="GO" id="GO:0006508">
    <property type="term" value="P:proteolysis"/>
    <property type="evidence" value="ECO:0007669"/>
    <property type="project" value="UniProtKB-KW"/>
</dbReference>
<gene>
    <name evidence="12" type="ORF">HPBE_LOCUS16858</name>
</gene>
<proteinExistence type="inferred from homology"/>
<dbReference type="InterPro" id="IPR018200">
    <property type="entry name" value="USP_CS"/>
</dbReference>
<feature type="transmembrane region" description="Helical" evidence="10">
    <location>
        <begin position="6"/>
        <end position="26"/>
    </location>
</feature>
<feature type="region of interest" description="Disordered" evidence="9">
    <location>
        <begin position="104"/>
        <end position="130"/>
    </location>
</feature>
<feature type="region of interest" description="Disordered" evidence="9">
    <location>
        <begin position="298"/>
        <end position="320"/>
    </location>
</feature>
<comment type="similarity">
    <text evidence="3 8">Belongs to the peptidase C19 family.</text>
</comment>
<dbReference type="GO" id="GO:0005730">
    <property type="term" value="C:nucleolus"/>
    <property type="evidence" value="ECO:0007669"/>
    <property type="project" value="UniProtKB-SubCell"/>
</dbReference>
<evidence type="ECO:0000256" key="9">
    <source>
        <dbReference type="SAM" id="MobiDB-lite"/>
    </source>
</evidence>
<keyword evidence="5 8" id="KW-0833">Ubl conjugation pathway</keyword>